<gene>
    <name evidence="2" type="ORF">SAMN05444394_1801</name>
</gene>
<keyword evidence="3" id="KW-1185">Reference proteome</keyword>
<accession>A0A1N6E756</accession>
<dbReference type="Proteomes" id="UP000185221">
    <property type="component" value="Unassembled WGS sequence"/>
</dbReference>
<keyword evidence="1" id="KW-0472">Membrane</keyword>
<protein>
    <submittedName>
        <fullName evidence="2">Uncharacterized protein</fullName>
    </submittedName>
</protein>
<evidence type="ECO:0000256" key="1">
    <source>
        <dbReference type="SAM" id="Phobius"/>
    </source>
</evidence>
<sequence length="69" mass="7425">MKILGIVLILAGAFMFFSNSISFTTKEKVVDAGPIQINADKQHKVDWPSYTGGIVAAAGVVLLIFSKKK</sequence>
<dbReference type="AlphaFoldDB" id="A0A1N6E756"/>
<organism evidence="2 3">
    <name type="scientific">Algoriphagus halophilus</name>
    <dbReference type="NCBI Taxonomy" id="226505"/>
    <lineage>
        <taxon>Bacteria</taxon>
        <taxon>Pseudomonadati</taxon>
        <taxon>Bacteroidota</taxon>
        <taxon>Cytophagia</taxon>
        <taxon>Cytophagales</taxon>
        <taxon>Cyclobacteriaceae</taxon>
        <taxon>Algoriphagus</taxon>
    </lineage>
</organism>
<dbReference type="STRING" id="226505.SAMN05444394_1801"/>
<dbReference type="RefSeq" id="WP_074224496.1">
    <property type="nucleotide sequence ID" value="NZ_FSRC01000001.1"/>
</dbReference>
<reference evidence="3" key="1">
    <citation type="submission" date="2016-11" db="EMBL/GenBank/DDBJ databases">
        <authorList>
            <person name="Varghese N."/>
            <person name="Submissions S."/>
        </authorList>
    </citation>
    <scope>NUCLEOTIDE SEQUENCE [LARGE SCALE GENOMIC DNA]</scope>
    <source>
        <strain evidence="3">DSM 15292</strain>
    </source>
</reference>
<proteinExistence type="predicted"/>
<evidence type="ECO:0000313" key="3">
    <source>
        <dbReference type="Proteomes" id="UP000185221"/>
    </source>
</evidence>
<dbReference type="OrthoDB" id="1375121at2"/>
<keyword evidence="1" id="KW-0812">Transmembrane</keyword>
<evidence type="ECO:0000313" key="2">
    <source>
        <dbReference type="EMBL" id="SIN78895.1"/>
    </source>
</evidence>
<name>A0A1N6E756_9BACT</name>
<dbReference type="EMBL" id="FSRC01000001">
    <property type="protein sequence ID" value="SIN78895.1"/>
    <property type="molecule type" value="Genomic_DNA"/>
</dbReference>
<keyword evidence="1" id="KW-1133">Transmembrane helix</keyword>
<feature type="transmembrane region" description="Helical" evidence="1">
    <location>
        <begin position="47"/>
        <end position="65"/>
    </location>
</feature>